<evidence type="ECO:0000256" key="9">
    <source>
        <dbReference type="NCBIfam" id="TIGR03303"/>
    </source>
</evidence>
<dbReference type="STRING" id="233100.SAMN05216526_0330"/>
<feature type="domain" description="POTRA" evidence="10">
    <location>
        <begin position="183"/>
        <end position="271"/>
    </location>
</feature>
<feature type="chain" id="PRO_5013415266" description="Outer membrane protein assembly factor BamA" evidence="8">
    <location>
        <begin position="28"/>
        <end position="768"/>
    </location>
</feature>
<dbReference type="Gene3D" id="2.40.160.50">
    <property type="entry name" value="membrane protein fhac: a member of the omp85/tpsb transporter family"/>
    <property type="match status" value="1"/>
</dbReference>
<evidence type="ECO:0000256" key="7">
    <source>
        <dbReference type="ARBA" id="ARBA00023237"/>
    </source>
</evidence>
<dbReference type="AlphaFoldDB" id="A0A1R3VPL5"/>
<keyword evidence="2 8" id="KW-1134">Transmembrane beta strand</keyword>
<protein>
    <recommendedName>
        <fullName evidence="8 9">Outer membrane protein assembly factor BamA</fullName>
    </recommendedName>
</protein>
<evidence type="ECO:0000256" key="3">
    <source>
        <dbReference type="ARBA" id="ARBA00022692"/>
    </source>
</evidence>
<dbReference type="PROSITE" id="PS51779">
    <property type="entry name" value="POTRA"/>
    <property type="match status" value="5"/>
</dbReference>
<dbReference type="PANTHER" id="PTHR12815">
    <property type="entry name" value="SORTING AND ASSEMBLY MACHINERY SAMM50 PROTEIN FAMILY MEMBER"/>
    <property type="match status" value="1"/>
</dbReference>
<feature type="signal peptide" evidence="8">
    <location>
        <begin position="1"/>
        <end position="27"/>
    </location>
</feature>
<evidence type="ECO:0000313" key="11">
    <source>
        <dbReference type="EMBL" id="SIT65875.1"/>
    </source>
</evidence>
<feature type="domain" description="POTRA" evidence="10">
    <location>
        <begin position="355"/>
        <end position="429"/>
    </location>
</feature>
<evidence type="ECO:0000256" key="5">
    <source>
        <dbReference type="ARBA" id="ARBA00022737"/>
    </source>
</evidence>
<keyword evidence="6 8" id="KW-0472">Membrane</keyword>
<dbReference type="Pfam" id="PF01103">
    <property type="entry name" value="Omp85"/>
    <property type="match status" value="1"/>
</dbReference>
<dbReference type="NCBIfam" id="TIGR03303">
    <property type="entry name" value="OM_YaeT"/>
    <property type="match status" value="1"/>
</dbReference>
<dbReference type="InterPro" id="IPR034746">
    <property type="entry name" value="POTRA"/>
</dbReference>
<dbReference type="GO" id="GO:1990063">
    <property type="term" value="C:Bam protein complex"/>
    <property type="evidence" value="ECO:0007669"/>
    <property type="project" value="TreeGrafter"/>
</dbReference>
<feature type="domain" description="POTRA" evidence="10">
    <location>
        <begin position="32"/>
        <end position="99"/>
    </location>
</feature>
<name>A0A1R3VPL5_9GAMM</name>
<comment type="subunit">
    <text evidence="8">Part of the Bam complex.</text>
</comment>
<comment type="subcellular location">
    <subcellularLocation>
        <location evidence="8">Cell outer membrane</location>
    </subcellularLocation>
    <subcellularLocation>
        <location evidence="1">Membrane</location>
    </subcellularLocation>
</comment>
<evidence type="ECO:0000256" key="2">
    <source>
        <dbReference type="ARBA" id="ARBA00022452"/>
    </source>
</evidence>
<feature type="domain" description="POTRA" evidence="10">
    <location>
        <begin position="100"/>
        <end position="180"/>
    </location>
</feature>
<dbReference type="EMBL" id="FTPK01000001">
    <property type="protein sequence ID" value="SIT65875.1"/>
    <property type="molecule type" value="Genomic_DNA"/>
</dbReference>
<evidence type="ECO:0000256" key="6">
    <source>
        <dbReference type="ARBA" id="ARBA00023136"/>
    </source>
</evidence>
<dbReference type="GO" id="GO:0051205">
    <property type="term" value="P:protein insertion into membrane"/>
    <property type="evidence" value="ECO:0007669"/>
    <property type="project" value="UniProtKB-UniRule"/>
</dbReference>
<gene>
    <name evidence="8" type="primary">bamA</name>
    <name evidence="11" type="ORF">SAMN05216526_0330</name>
</gene>
<keyword evidence="7 8" id="KW-0998">Cell outer membrane</keyword>
<reference evidence="11 12" key="1">
    <citation type="submission" date="2017-01" db="EMBL/GenBank/DDBJ databases">
        <authorList>
            <person name="Mah S.A."/>
            <person name="Swanson W.J."/>
            <person name="Moy G.W."/>
            <person name="Vacquier V.D."/>
        </authorList>
    </citation>
    <scope>NUCLEOTIDE SEQUENCE [LARGE SCALE GENOMIC DNA]</scope>
    <source>
        <strain evidence="11 12">M9</strain>
    </source>
</reference>
<dbReference type="Gene3D" id="3.10.20.310">
    <property type="entry name" value="membrane protein fhac"/>
    <property type="match status" value="5"/>
</dbReference>
<evidence type="ECO:0000256" key="8">
    <source>
        <dbReference type="HAMAP-Rule" id="MF_01430"/>
    </source>
</evidence>
<dbReference type="InterPro" id="IPR039910">
    <property type="entry name" value="D15-like"/>
</dbReference>
<keyword evidence="4 8" id="KW-0732">Signal</keyword>
<dbReference type="InterPro" id="IPR023707">
    <property type="entry name" value="OM_assembly_BamA"/>
</dbReference>
<proteinExistence type="inferred from homology"/>
<organism evidence="11 12">
    <name type="scientific">Ectothiorhodosinus mongolicus</name>
    <dbReference type="NCBI Taxonomy" id="233100"/>
    <lineage>
        <taxon>Bacteria</taxon>
        <taxon>Pseudomonadati</taxon>
        <taxon>Pseudomonadota</taxon>
        <taxon>Gammaproteobacteria</taxon>
        <taxon>Chromatiales</taxon>
        <taxon>Ectothiorhodospiraceae</taxon>
        <taxon>Ectothiorhodosinus</taxon>
    </lineage>
</organism>
<evidence type="ECO:0000256" key="4">
    <source>
        <dbReference type="ARBA" id="ARBA00022729"/>
    </source>
</evidence>
<dbReference type="PIRSF" id="PIRSF006076">
    <property type="entry name" value="OM_assembly_OMP85"/>
    <property type="match status" value="1"/>
</dbReference>
<dbReference type="HAMAP" id="MF_01430">
    <property type="entry name" value="OM_assembly_BamA"/>
    <property type="match status" value="1"/>
</dbReference>
<evidence type="ECO:0000259" key="10">
    <source>
        <dbReference type="PROSITE" id="PS51779"/>
    </source>
</evidence>
<evidence type="ECO:0000256" key="1">
    <source>
        <dbReference type="ARBA" id="ARBA00004370"/>
    </source>
</evidence>
<comment type="function">
    <text evidence="8">Part of the outer membrane protein assembly complex, which is involved in assembly and insertion of beta-barrel proteins into the outer membrane.</text>
</comment>
<accession>A0A1R3VPL5</accession>
<dbReference type="PANTHER" id="PTHR12815:SF23">
    <property type="entry name" value="OUTER MEMBRANE PROTEIN ASSEMBLY FACTOR BAMA"/>
    <property type="match status" value="1"/>
</dbReference>
<dbReference type="Proteomes" id="UP000223759">
    <property type="component" value="Unassembled WGS sequence"/>
</dbReference>
<sequence precursor="true">MRSKMQRLMGASALALVMSLAPIPSVAVDRDFVVADIELEGLQRIAPGTVLTYLPVSVGDSIAAGQSADIIRALFATGFFSDVSLRRRDDVLIVVMEERPAINEIRISGNRDIKTDQLLDALRQVGMARGRVFNRTVLERMENELLQQYFARGKYNVQVDVEVESLARNRVDVVIDIAEGRVARIQQVRVVGNEVLSERELTRRLESGSKRWYNPFSRRNQYSRQKLAGDLETLRSRYLDDGYVNFNIDSTQVTLTPDRRDIYVTINLDEGEQYVVREINLAGNLIVSEEELRSLLEIAPGDVFSRRQITNSANAISRRLGDEGYAFANVNPIPELTEEGNEVALTFFVDPGQRVYVRRINFTGNARTQDEVFRREMRQMEGGWYSTSNVERSRVRLQRLPYVENVNLETRRVPGTDDQVDLDISVTERLSGSFMVGLGYSQSQGLLFNTSLSQDNFFGSGNRVSVAFNNSSVNRIYSFSFFNPYYTIDGVSRGFDIFYRETDAAEADISRYSSDRFGLSVTYGIPLTEFNTFRITPGFESVRIKTSDRTPNEITDFLRDNDGPDFNLYTLNASLTHDTRDRTVFAERGNLQRVNLEVALPGSDLEYYRVDYRNQYFLPVRENLTLKLHGEAAYGDAYGNTSDLPFFEKYFAGGTRSVRGFRDFSLGPTDSNNDAFGGNFRVAGGAELIFPPPFLDNMPSVRVSLFLDAGQVYASYDDFDAGEIRYAVGAGMTWLSPVGALTFSLAKPLNDKPEDRTQSFQFNIGASF</sequence>
<dbReference type="GO" id="GO:0043165">
    <property type="term" value="P:Gram-negative-bacterium-type cell outer membrane assembly"/>
    <property type="evidence" value="ECO:0007669"/>
    <property type="project" value="UniProtKB-UniRule"/>
</dbReference>
<evidence type="ECO:0000313" key="12">
    <source>
        <dbReference type="Proteomes" id="UP000223759"/>
    </source>
</evidence>
<keyword evidence="5 8" id="KW-0677">Repeat</keyword>
<feature type="domain" description="POTRA" evidence="10">
    <location>
        <begin position="274"/>
        <end position="352"/>
    </location>
</feature>
<dbReference type="Pfam" id="PF07244">
    <property type="entry name" value="POTRA"/>
    <property type="match status" value="4"/>
</dbReference>
<dbReference type="InterPro" id="IPR010827">
    <property type="entry name" value="BamA/TamA_POTRA"/>
</dbReference>
<comment type="similarity">
    <text evidence="8">Belongs to the BamA family.</text>
</comment>
<keyword evidence="3 8" id="KW-0812">Transmembrane</keyword>
<keyword evidence="12" id="KW-1185">Reference proteome</keyword>
<dbReference type="InterPro" id="IPR000184">
    <property type="entry name" value="Bac_surfAg_D15"/>
</dbReference>